<sequence length="103" mass="11852">MRSDKELLLDILEAIGKIERYASKGKEVLFEDDLIQTWIVYHFQIIGEAAKHLSDSLQEEHYFGIDLEQVWDTTNIDLPVLKANVEKILKDLDSGGDRSESFN</sequence>
<reference evidence="8 9" key="2">
    <citation type="journal article" date="2015" name="MBio">
        <title>Genome-Resolved Metagenomic Analysis Reveals Roles for Candidate Phyla and Other Microbial Community Members in Biogeochemical Transformations in Oil Reservoirs.</title>
        <authorList>
            <person name="Hu P."/>
            <person name="Tom L."/>
            <person name="Singh A."/>
            <person name="Thomas B.C."/>
            <person name="Baker B.J."/>
            <person name="Piceno Y.M."/>
            <person name="Andersen G.L."/>
            <person name="Banfield J.F."/>
        </authorList>
    </citation>
    <scope>NUCLEOTIDE SEQUENCE [LARGE SCALE GENOMIC DNA]</scope>
    <source>
        <strain evidence="6">57_489</strain>
    </source>
</reference>
<dbReference type="GO" id="GO:0016787">
    <property type="term" value="F:hydrolase activity"/>
    <property type="evidence" value="ECO:0007669"/>
    <property type="project" value="UniProtKB-KW"/>
</dbReference>
<dbReference type="EMBL" id="LGHB01000032">
    <property type="protein sequence ID" value="KUK95545.1"/>
    <property type="molecule type" value="Genomic_DNA"/>
</dbReference>
<evidence type="ECO:0000256" key="2">
    <source>
        <dbReference type="ARBA" id="ARBA00022649"/>
    </source>
</evidence>
<evidence type="ECO:0000313" key="9">
    <source>
        <dbReference type="Proteomes" id="UP000057043"/>
    </source>
</evidence>
<proteinExistence type="predicted"/>
<dbReference type="Pfam" id="PF01934">
    <property type="entry name" value="HepT-like"/>
    <property type="match status" value="1"/>
</dbReference>
<evidence type="ECO:0000313" key="7">
    <source>
        <dbReference type="EMBL" id="KUK95545.1"/>
    </source>
</evidence>
<evidence type="ECO:0008006" key="10">
    <source>
        <dbReference type="Google" id="ProtNLM"/>
    </source>
</evidence>
<dbReference type="Proteomes" id="UP000057043">
    <property type="component" value="Unassembled WGS sequence"/>
</dbReference>
<keyword evidence="3" id="KW-0540">Nuclease</keyword>
<organism evidence="6 9">
    <name type="scientific">Methanothrix harundinacea</name>
    <dbReference type="NCBI Taxonomy" id="301375"/>
    <lineage>
        <taxon>Archaea</taxon>
        <taxon>Methanobacteriati</taxon>
        <taxon>Methanobacteriota</taxon>
        <taxon>Stenosarchaea group</taxon>
        <taxon>Methanomicrobia</taxon>
        <taxon>Methanotrichales</taxon>
        <taxon>Methanotrichaceae</taxon>
        <taxon>Methanothrix</taxon>
    </lineage>
</organism>
<evidence type="ECO:0000256" key="5">
    <source>
        <dbReference type="ARBA" id="ARBA00022801"/>
    </source>
</evidence>
<dbReference type="PANTHER" id="PTHR34139">
    <property type="entry name" value="UPF0331 PROTEIN MJ0127"/>
    <property type="match status" value="1"/>
</dbReference>
<keyword evidence="4" id="KW-0547">Nucleotide-binding</keyword>
<dbReference type="EMBL" id="LGFT01000021">
    <property type="protein sequence ID" value="KUK44608.1"/>
    <property type="molecule type" value="Genomic_DNA"/>
</dbReference>
<dbReference type="GO" id="GO:0110001">
    <property type="term" value="C:toxin-antitoxin complex"/>
    <property type="evidence" value="ECO:0007669"/>
    <property type="project" value="InterPro"/>
</dbReference>
<comment type="caution">
    <text evidence="6">The sequence shown here is derived from an EMBL/GenBank/DDBJ whole genome shotgun (WGS) entry which is preliminary data.</text>
</comment>
<dbReference type="InterPro" id="IPR008201">
    <property type="entry name" value="HepT-like"/>
</dbReference>
<accession>A0A117LFN3</accession>
<dbReference type="PANTHER" id="PTHR34139:SF1">
    <property type="entry name" value="RNASE MJ1380-RELATED"/>
    <property type="match status" value="1"/>
</dbReference>
<dbReference type="AlphaFoldDB" id="A0A117LFN3"/>
<dbReference type="GO" id="GO:0004540">
    <property type="term" value="F:RNA nuclease activity"/>
    <property type="evidence" value="ECO:0007669"/>
    <property type="project" value="InterPro"/>
</dbReference>
<evidence type="ECO:0000313" key="8">
    <source>
        <dbReference type="Proteomes" id="UP000053961"/>
    </source>
</evidence>
<name>A0A117LFN3_9EURY</name>
<dbReference type="InterPro" id="IPR051813">
    <property type="entry name" value="HepT_RNase_toxin"/>
</dbReference>
<reference evidence="7" key="1">
    <citation type="journal article" date="2015" name="MBio">
        <title>Genome-resolved metagenomic analysis reveals roles for candidate phyla and other microbial community members in biogeochemical transformations in oil reservoirs.</title>
        <authorList>
            <person name="Hu P."/>
            <person name="Tom L."/>
            <person name="Singh A."/>
            <person name="Thomas B.C."/>
            <person name="Baker B.J."/>
            <person name="Piceno Y.M."/>
            <person name="Andersen G.L."/>
            <person name="Banfield J.F."/>
        </authorList>
    </citation>
    <scope>NUCLEOTIDE SEQUENCE [LARGE SCALE GENOMIC DNA]</scope>
    <source>
        <strain evidence="7">56_747</strain>
    </source>
</reference>
<dbReference type="GO" id="GO:0000166">
    <property type="term" value="F:nucleotide binding"/>
    <property type="evidence" value="ECO:0007669"/>
    <property type="project" value="UniProtKB-KW"/>
</dbReference>
<gene>
    <name evidence="6" type="ORF">XD72_1060</name>
    <name evidence="7" type="ORF">XE07_1743</name>
</gene>
<evidence type="ECO:0000313" key="6">
    <source>
        <dbReference type="EMBL" id="KUK44608.1"/>
    </source>
</evidence>
<protein>
    <recommendedName>
        <fullName evidence="10">DUF86 domain-containing protein</fullName>
    </recommendedName>
</protein>
<evidence type="ECO:0000256" key="3">
    <source>
        <dbReference type="ARBA" id="ARBA00022722"/>
    </source>
</evidence>
<dbReference type="PATRIC" id="fig|301375.6.peg.947"/>
<keyword evidence="1" id="KW-0597">Phosphoprotein</keyword>
<evidence type="ECO:0000256" key="4">
    <source>
        <dbReference type="ARBA" id="ARBA00022741"/>
    </source>
</evidence>
<keyword evidence="2" id="KW-1277">Toxin-antitoxin system</keyword>
<dbReference type="Proteomes" id="UP000053961">
    <property type="component" value="Unassembled WGS sequence"/>
</dbReference>
<evidence type="ECO:0000256" key="1">
    <source>
        <dbReference type="ARBA" id="ARBA00022553"/>
    </source>
</evidence>
<keyword evidence="5" id="KW-0378">Hydrolase</keyword>